<evidence type="ECO:0000256" key="3">
    <source>
        <dbReference type="HAMAP-Rule" id="MF_00023"/>
    </source>
</evidence>
<reference evidence="4 5" key="1">
    <citation type="submission" date="2017-09" db="EMBL/GenBank/DDBJ databases">
        <title>Depth-based differentiation of microbial function through sediment-hosted aquifers and enrichment of novel symbionts in the deep terrestrial subsurface.</title>
        <authorList>
            <person name="Probst A.J."/>
            <person name="Ladd B."/>
            <person name="Jarett J.K."/>
            <person name="Geller-Mcgrath D.E."/>
            <person name="Sieber C.M."/>
            <person name="Emerson J.B."/>
            <person name="Anantharaman K."/>
            <person name="Thomas B.C."/>
            <person name="Malmstrom R."/>
            <person name="Stieglmeier M."/>
            <person name="Klingl A."/>
            <person name="Woyke T."/>
            <person name="Ryan C.M."/>
            <person name="Banfield J.F."/>
        </authorList>
    </citation>
    <scope>NUCLEOTIDE SEQUENCE [LARGE SCALE GENOMIC DNA]</scope>
    <source>
        <strain evidence="4">CG11_big_fil_rev_8_21_14_0_20_35_14</strain>
    </source>
</reference>
<dbReference type="InterPro" id="IPR000037">
    <property type="entry name" value="SsrA-bd_prot"/>
</dbReference>
<comment type="function">
    <text evidence="3">Required for rescue of stalled ribosomes mediated by trans-translation. Binds to transfer-messenger RNA (tmRNA), required for stable association of tmRNA with ribosomes. tmRNA and SmpB together mimic tRNA shape, replacing the anticodon stem-loop with SmpB. tmRNA is encoded by the ssrA gene; the 2 termini fold to resemble tRNA(Ala) and it encodes a 'tag peptide', a short internal open reading frame. During trans-translation Ala-aminoacylated tmRNA acts like a tRNA, entering the A-site of stalled ribosomes, displacing the stalled mRNA. The ribosome then switches to translate the ORF on the tmRNA; the nascent peptide is terminated with the 'tag peptide' encoded by the tmRNA and targeted for degradation. The ribosome is freed to recommence translation, which seems to be the essential function of trans-translation.</text>
</comment>
<dbReference type="Proteomes" id="UP000229893">
    <property type="component" value="Unassembled WGS sequence"/>
</dbReference>
<protein>
    <recommendedName>
        <fullName evidence="3">SsrA-binding protein</fullName>
    </recommendedName>
    <alternativeName>
        <fullName evidence="3">Small protein B</fullName>
    </alternativeName>
</protein>
<dbReference type="Pfam" id="PF01668">
    <property type="entry name" value="SmpB"/>
    <property type="match status" value="1"/>
</dbReference>
<keyword evidence="1 3" id="KW-0963">Cytoplasm</keyword>
<dbReference type="PANTHER" id="PTHR30308">
    <property type="entry name" value="TMRNA-BINDING COMPONENT OF TRANS-TRANSLATION TAGGING COMPLEX"/>
    <property type="match status" value="1"/>
</dbReference>
<evidence type="ECO:0000256" key="1">
    <source>
        <dbReference type="ARBA" id="ARBA00022490"/>
    </source>
</evidence>
<dbReference type="NCBIfam" id="NF003843">
    <property type="entry name" value="PRK05422.1"/>
    <property type="match status" value="1"/>
</dbReference>
<organism evidence="4 5">
    <name type="scientific">Candidatus Liptonbacteria bacterium CG11_big_fil_rev_8_21_14_0_20_35_14</name>
    <dbReference type="NCBI Taxonomy" id="1974634"/>
    <lineage>
        <taxon>Bacteria</taxon>
        <taxon>Candidatus Liptoniibacteriota</taxon>
    </lineage>
</organism>
<dbReference type="GO" id="GO:0070929">
    <property type="term" value="P:trans-translation"/>
    <property type="evidence" value="ECO:0007669"/>
    <property type="project" value="UniProtKB-UniRule"/>
</dbReference>
<dbReference type="InterPro" id="IPR020081">
    <property type="entry name" value="SsrA-bd_prot_CS"/>
</dbReference>
<dbReference type="AlphaFoldDB" id="A0A2H0N7Z5"/>
<keyword evidence="2 3" id="KW-0694">RNA-binding</keyword>
<dbReference type="GO" id="GO:0070930">
    <property type="term" value="P:trans-translation-dependent protein tagging"/>
    <property type="evidence" value="ECO:0007669"/>
    <property type="project" value="TreeGrafter"/>
</dbReference>
<dbReference type="Gene3D" id="2.40.280.10">
    <property type="match status" value="1"/>
</dbReference>
<dbReference type="HAMAP" id="MF_00023">
    <property type="entry name" value="SmpB"/>
    <property type="match status" value="1"/>
</dbReference>
<comment type="caution">
    <text evidence="4">The sequence shown here is derived from an EMBL/GenBank/DDBJ whole genome shotgun (WGS) entry which is preliminary data.</text>
</comment>
<comment type="similarity">
    <text evidence="3">Belongs to the SmpB family.</text>
</comment>
<dbReference type="CDD" id="cd09294">
    <property type="entry name" value="SmpB"/>
    <property type="match status" value="1"/>
</dbReference>
<dbReference type="PROSITE" id="PS01317">
    <property type="entry name" value="SSRP"/>
    <property type="match status" value="1"/>
</dbReference>
<dbReference type="InterPro" id="IPR023620">
    <property type="entry name" value="SmpB"/>
</dbReference>
<sequence>MSLVVNKRVNFDYEILETVEAGLQLFGFEVKSVRAGHMQISASYAIIRGGEAYLINAQISSYQPNNELINYDKERTRKLLLTRKEINYLDGKVKERGLTIVPLKVYNKDGFIKISLGLAKHKKKVDKRSTIKERETKRYINRFLKNQS</sequence>
<dbReference type="SUPFAM" id="SSF74982">
    <property type="entry name" value="Small protein B (SmpB)"/>
    <property type="match status" value="1"/>
</dbReference>
<proteinExistence type="inferred from homology"/>
<dbReference type="PANTHER" id="PTHR30308:SF2">
    <property type="entry name" value="SSRA-BINDING PROTEIN"/>
    <property type="match status" value="1"/>
</dbReference>
<evidence type="ECO:0000256" key="2">
    <source>
        <dbReference type="ARBA" id="ARBA00022884"/>
    </source>
</evidence>
<name>A0A2H0N7Z5_9BACT</name>
<accession>A0A2H0N7Z5</accession>
<dbReference type="NCBIfam" id="TIGR00086">
    <property type="entry name" value="smpB"/>
    <property type="match status" value="1"/>
</dbReference>
<dbReference type="GO" id="GO:0005829">
    <property type="term" value="C:cytosol"/>
    <property type="evidence" value="ECO:0007669"/>
    <property type="project" value="TreeGrafter"/>
</dbReference>
<dbReference type="GO" id="GO:0003723">
    <property type="term" value="F:RNA binding"/>
    <property type="evidence" value="ECO:0007669"/>
    <property type="project" value="UniProtKB-UniRule"/>
</dbReference>
<evidence type="ECO:0000313" key="4">
    <source>
        <dbReference type="EMBL" id="PIR05014.1"/>
    </source>
</evidence>
<gene>
    <name evidence="3" type="primary">smpB</name>
    <name evidence="4" type="ORF">COV57_01265</name>
</gene>
<comment type="subcellular location">
    <subcellularLocation>
        <location evidence="3">Cytoplasm</location>
    </subcellularLocation>
    <text evidence="3">The tmRNA-SmpB complex associates with stalled 70S ribosomes.</text>
</comment>
<evidence type="ECO:0000313" key="5">
    <source>
        <dbReference type="Proteomes" id="UP000229893"/>
    </source>
</evidence>
<dbReference type="EMBL" id="PCWO01000019">
    <property type="protein sequence ID" value="PIR05014.1"/>
    <property type="molecule type" value="Genomic_DNA"/>
</dbReference>